<sequence length="356" mass="39087">MRHTLLRAAAALAVLAASLGLSAPATAAPEGTTAMRVVLDPMPAQVSYGDTLQFSGRIQYLIGDTWRYPGDYQTDVRLETPDGEVYPDLDAAGGFSLRYEITAPYTFLAEGWSGGTTDHPGMFWAAPVEHRVTLKPEAYITFARMTYDAFGRLEANYCTGTRTGGPAPAGPVYLQYSADGRTGWATKATGKRGCQWVAATWPRSGYWRLKSKADAVYPSAVSTVRRALRWRTEINKIKVSPRKTDVGKKVTVTGRLTRYAEGRKNKFGYPDRQIQVIFHCKGKKNWWLSAKGRTDKRGHFKIKAKTYCDSSFAAEFRGGSDTFATGSTNEVYVETYGAPLTTGRMLPATPPTVSLG</sequence>
<name>A0A3N1D8A6_9ACTN</name>
<feature type="signal peptide" evidence="1">
    <location>
        <begin position="1"/>
        <end position="27"/>
    </location>
</feature>
<comment type="caution">
    <text evidence="2">The sequence shown here is derived from an EMBL/GenBank/DDBJ whole genome shotgun (WGS) entry which is preliminary data.</text>
</comment>
<evidence type="ECO:0000313" key="3">
    <source>
        <dbReference type="Proteomes" id="UP000272400"/>
    </source>
</evidence>
<accession>A0A3N1D8A6</accession>
<evidence type="ECO:0000313" key="2">
    <source>
        <dbReference type="EMBL" id="ROO89777.1"/>
    </source>
</evidence>
<dbReference type="OrthoDB" id="3447380at2"/>
<dbReference type="RefSeq" id="WP_123668816.1">
    <property type="nucleotide sequence ID" value="NZ_RJKE01000001.1"/>
</dbReference>
<organism evidence="2 3">
    <name type="scientific">Actinocorallia herbida</name>
    <dbReference type="NCBI Taxonomy" id="58109"/>
    <lineage>
        <taxon>Bacteria</taxon>
        <taxon>Bacillati</taxon>
        <taxon>Actinomycetota</taxon>
        <taxon>Actinomycetes</taxon>
        <taxon>Streptosporangiales</taxon>
        <taxon>Thermomonosporaceae</taxon>
        <taxon>Actinocorallia</taxon>
    </lineage>
</organism>
<keyword evidence="3" id="KW-1185">Reference proteome</keyword>
<proteinExistence type="predicted"/>
<protein>
    <submittedName>
        <fullName evidence="2">Uncharacterized protein</fullName>
    </submittedName>
</protein>
<dbReference type="Proteomes" id="UP000272400">
    <property type="component" value="Unassembled WGS sequence"/>
</dbReference>
<feature type="chain" id="PRO_5018283384" evidence="1">
    <location>
        <begin position="28"/>
        <end position="356"/>
    </location>
</feature>
<evidence type="ECO:0000256" key="1">
    <source>
        <dbReference type="SAM" id="SignalP"/>
    </source>
</evidence>
<dbReference type="AlphaFoldDB" id="A0A3N1D8A6"/>
<gene>
    <name evidence="2" type="ORF">EDD29_7485</name>
</gene>
<reference evidence="2 3" key="1">
    <citation type="submission" date="2018-11" db="EMBL/GenBank/DDBJ databases">
        <title>Sequencing the genomes of 1000 actinobacteria strains.</title>
        <authorList>
            <person name="Klenk H.-P."/>
        </authorList>
    </citation>
    <scope>NUCLEOTIDE SEQUENCE [LARGE SCALE GENOMIC DNA]</scope>
    <source>
        <strain evidence="2 3">DSM 44254</strain>
    </source>
</reference>
<dbReference type="EMBL" id="RJKE01000001">
    <property type="protein sequence ID" value="ROO89777.1"/>
    <property type="molecule type" value="Genomic_DNA"/>
</dbReference>
<keyword evidence="1" id="KW-0732">Signal</keyword>